<organism evidence="1">
    <name type="scientific">marine sediment metagenome</name>
    <dbReference type="NCBI Taxonomy" id="412755"/>
    <lineage>
        <taxon>unclassified sequences</taxon>
        <taxon>metagenomes</taxon>
        <taxon>ecological metagenomes</taxon>
    </lineage>
</organism>
<name>X1E213_9ZZZZ</name>
<dbReference type="AlphaFoldDB" id="X1E213"/>
<comment type="caution">
    <text evidence="1">The sequence shown here is derived from an EMBL/GenBank/DDBJ whole genome shotgun (WGS) entry which is preliminary data.</text>
</comment>
<reference evidence="1" key="1">
    <citation type="journal article" date="2014" name="Front. Microbiol.">
        <title>High frequency of phylogenetically diverse reductive dehalogenase-homologous genes in deep subseafloor sedimentary metagenomes.</title>
        <authorList>
            <person name="Kawai M."/>
            <person name="Futagami T."/>
            <person name="Toyoda A."/>
            <person name="Takaki Y."/>
            <person name="Nishi S."/>
            <person name="Hori S."/>
            <person name="Arai W."/>
            <person name="Tsubouchi T."/>
            <person name="Morono Y."/>
            <person name="Uchiyama I."/>
            <person name="Ito T."/>
            <person name="Fujiyama A."/>
            <person name="Inagaki F."/>
            <person name="Takami H."/>
        </authorList>
    </citation>
    <scope>NUCLEOTIDE SEQUENCE</scope>
    <source>
        <strain evidence="1">Expedition CK06-06</strain>
    </source>
</reference>
<gene>
    <name evidence="1" type="ORF">S03H2_09793</name>
</gene>
<evidence type="ECO:0000313" key="1">
    <source>
        <dbReference type="EMBL" id="GAH26562.1"/>
    </source>
</evidence>
<sequence>MKFPTMIDIEQIYDFFEKLKKKYEELSTHIKFPEYSISIPESKEEFNSLFENLKWNNIYNISFFVKQKFIIKFDFLKEEIIIKSELPELYKQVEELITKSFFK</sequence>
<protein>
    <submittedName>
        <fullName evidence="1">Uncharacterized protein</fullName>
    </submittedName>
</protein>
<accession>X1E213</accession>
<dbReference type="EMBL" id="BARU01005090">
    <property type="protein sequence ID" value="GAH26562.1"/>
    <property type="molecule type" value="Genomic_DNA"/>
</dbReference>
<proteinExistence type="predicted"/>